<feature type="compositionally biased region" description="Basic and acidic residues" evidence="1">
    <location>
        <begin position="36"/>
        <end position="49"/>
    </location>
</feature>
<evidence type="ECO:0000313" key="3">
    <source>
        <dbReference type="Proteomes" id="UP001054252"/>
    </source>
</evidence>
<dbReference type="Pfam" id="PF11595">
    <property type="entry name" value="DUF3245"/>
    <property type="match status" value="1"/>
</dbReference>
<name>A0AAV5HHN7_9ROSI</name>
<dbReference type="EMBL" id="BPVZ01000002">
    <property type="protein sequence ID" value="GKU88143.1"/>
    <property type="molecule type" value="Genomic_DNA"/>
</dbReference>
<proteinExistence type="predicted"/>
<protein>
    <submittedName>
        <fullName evidence="2">Uncharacterized protein</fullName>
    </submittedName>
</protein>
<reference evidence="2 3" key="1">
    <citation type="journal article" date="2021" name="Commun. Biol.">
        <title>The genome of Shorea leprosula (Dipterocarpaceae) highlights the ecological relevance of drought in aseasonal tropical rainforests.</title>
        <authorList>
            <person name="Ng K.K.S."/>
            <person name="Kobayashi M.J."/>
            <person name="Fawcett J.A."/>
            <person name="Hatakeyama M."/>
            <person name="Paape T."/>
            <person name="Ng C.H."/>
            <person name="Ang C.C."/>
            <person name="Tnah L.H."/>
            <person name="Lee C.T."/>
            <person name="Nishiyama T."/>
            <person name="Sese J."/>
            <person name="O'Brien M.J."/>
            <person name="Copetti D."/>
            <person name="Mohd Noor M.I."/>
            <person name="Ong R.C."/>
            <person name="Putra M."/>
            <person name="Sireger I.Z."/>
            <person name="Indrioko S."/>
            <person name="Kosugi Y."/>
            <person name="Izuno A."/>
            <person name="Isagi Y."/>
            <person name="Lee S.L."/>
            <person name="Shimizu K.K."/>
        </authorList>
    </citation>
    <scope>NUCLEOTIDE SEQUENCE [LARGE SCALE GENOMIC DNA]</scope>
    <source>
        <strain evidence="2">214</strain>
    </source>
</reference>
<comment type="caution">
    <text evidence="2">The sequence shown here is derived from an EMBL/GenBank/DDBJ whole genome shotgun (WGS) entry which is preliminary data.</text>
</comment>
<dbReference type="AlphaFoldDB" id="A0AAV5HHN7"/>
<feature type="region of interest" description="Disordered" evidence="1">
    <location>
        <begin position="34"/>
        <end position="136"/>
    </location>
</feature>
<organism evidence="2 3">
    <name type="scientific">Rubroshorea leprosula</name>
    <dbReference type="NCBI Taxonomy" id="152421"/>
    <lineage>
        <taxon>Eukaryota</taxon>
        <taxon>Viridiplantae</taxon>
        <taxon>Streptophyta</taxon>
        <taxon>Embryophyta</taxon>
        <taxon>Tracheophyta</taxon>
        <taxon>Spermatophyta</taxon>
        <taxon>Magnoliopsida</taxon>
        <taxon>eudicotyledons</taxon>
        <taxon>Gunneridae</taxon>
        <taxon>Pentapetalae</taxon>
        <taxon>rosids</taxon>
        <taxon>malvids</taxon>
        <taxon>Malvales</taxon>
        <taxon>Dipterocarpaceae</taxon>
        <taxon>Rubroshorea</taxon>
    </lineage>
</organism>
<dbReference type="Proteomes" id="UP001054252">
    <property type="component" value="Unassembled WGS sequence"/>
</dbReference>
<dbReference type="PANTHER" id="PTHR35741">
    <property type="entry name" value="FACTOR CWC22-LIKE PROTEIN, PUTATIVE (DUF3245)-RELATED"/>
    <property type="match status" value="1"/>
</dbReference>
<dbReference type="InterPro" id="IPR021641">
    <property type="entry name" value="DUF3245"/>
</dbReference>
<keyword evidence="3" id="KW-1185">Reference proteome</keyword>
<evidence type="ECO:0000256" key="1">
    <source>
        <dbReference type="SAM" id="MobiDB-lite"/>
    </source>
</evidence>
<accession>A0AAV5HHN7</accession>
<dbReference type="PANTHER" id="PTHR35741:SF1">
    <property type="entry name" value="FACTOR CWC22-LIKE PROTEIN, PUTATIVE (DUF3245)-RELATED"/>
    <property type="match status" value="1"/>
</dbReference>
<sequence>MGTETVKKKAGPPQIVKLDKALKLAEQWVNNMSGSLEHEPVEVEPEGRPPKLGLGAKVSRQFKVGPSNDPVERKLYAKLDVGKRKASKSIEESTSYGRDESTEEEEEGDLESRSSVFTKKRAVPPTPTLQAKKKQK</sequence>
<gene>
    <name evidence="2" type="ORF">SLEP1_g2444</name>
</gene>
<evidence type="ECO:0000313" key="2">
    <source>
        <dbReference type="EMBL" id="GKU88143.1"/>
    </source>
</evidence>
<feature type="compositionally biased region" description="Basic and acidic residues" evidence="1">
    <location>
        <begin position="70"/>
        <end position="91"/>
    </location>
</feature>